<dbReference type="RefSeq" id="WP_052725265.1">
    <property type="nucleotide sequence ID" value="NZ_JAMBKK010000019.1"/>
</dbReference>
<protein>
    <recommendedName>
        <fullName evidence="3">Glucitol operon activator protein</fullName>
    </recommendedName>
</protein>
<sequence>MNLPGSSFIIFLLGIIVLKQLLSYGNTQLYVREYRDVLQKNQVGYFGVGLNQPKLQPGQVCLIVIDQTDTIRDCRLIRGWSIFSKFHSYPEIINQPINSHLAQTGPYAKVIQAAIANAQKQQNSH</sequence>
<dbReference type="HOGENOM" id="CLU_1989814_0_0_9"/>
<evidence type="ECO:0000313" key="2">
    <source>
        <dbReference type="Proteomes" id="UP000033558"/>
    </source>
</evidence>
<comment type="caution">
    <text evidence="1">The sequence shown here is derived from an EMBL/GenBank/DDBJ whole genome shotgun (WGS) entry which is preliminary data.</text>
</comment>
<evidence type="ECO:0008006" key="3">
    <source>
        <dbReference type="Google" id="ProtNLM"/>
    </source>
</evidence>
<gene>
    <name evidence="1" type="ORF">JG30_15650</name>
</gene>
<reference evidence="1 2" key="1">
    <citation type="submission" date="2015-01" db="EMBL/GenBank/DDBJ databases">
        <title>Comparative genomics of the lactic acid bacteria isolated from the honey bee gut.</title>
        <authorList>
            <person name="Ellegaard K.M."/>
            <person name="Tamarit D."/>
            <person name="Javelind E."/>
            <person name="Olofsson T."/>
            <person name="Andersson S.G."/>
            <person name="Vasquez A."/>
        </authorList>
    </citation>
    <scope>NUCLEOTIDE SEQUENCE [LARGE SCALE GENOMIC DNA]</scope>
    <source>
        <strain evidence="1 2">Bin4</strain>
    </source>
</reference>
<keyword evidence="2" id="KW-1185">Reference proteome</keyword>
<dbReference type="Proteomes" id="UP000033558">
    <property type="component" value="Unassembled WGS sequence"/>
</dbReference>
<dbReference type="STRING" id="1218492.JG30_15650"/>
<accession>A0A0F4LS82</accession>
<name>A0A0F4LS82_9LACO</name>
<dbReference type="AlphaFoldDB" id="A0A0F4LS82"/>
<evidence type="ECO:0000313" key="1">
    <source>
        <dbReference type="EMBL" id="KJY60441.1"/>
    </source>
</evidence>
<proteinExistence type="predicted"/>
<dbReference type="PATRIC" id="fig|1218492.5.peg.1621"/>
<dbReference type="InterPro" id="IPR009693">
    <property type="entry name" value="Glucitol_operon_activator"/>
</dbReference>
<dbReference type="Pfam" id="PF06923">
    <property type="entry name" value="GutM"/>
    <property type="match status" value="1"/>
</dbReference>
<organism evidence="1 2">
    <name type="scientific">Bombilactobacillus mellifer</name>
    <dbReference type="NCBI Taxonomy" id="1218492"/>
    <lineage>
        <taxon>Bacteria</taxon>
        <taxon>Bacillati</taxon>
        <taxon>Bacillota</taxon>
        <taxon>Bacilli</taxon>
        <taxon>Lactobacillales</taxon>
        <taxon>Lactobacillaceae</taxon>
        <taxon>Bombilactobacillus</taxon>
    </lineage>
</organism>
<dbReference type="OrthoDB" id="9096700at2"/>
<dbReference type="EMBL" id="JXJQ01000011">
    <property type="protein sequence ID" value="KJY60441.1"/>
    <property type="molecule type" value="Genomic_DNA"/>
</dbReference>